<dbReference type="InterPro" id="IPR001041">
    <property type="entry name" value="2Fe-2S_ferredoxin-type"/>
</dbReference>
<keyword evidence="2" id="KW-0479">Metal-binding</keyword>
<reference evidence="7 8" key="1">
    <citation type="submission" date="2020-01" db="EMBL/GenBank/DDBJ databases">
        <title>Leptobacterium flavescens.</title>
        <authorList>
            <person name="Wang G."/>
        </authorList>
    </citation>
    <scope>NUCLEOTIDE SEQUENCE [LARGE SCALE GENOMIC DNA]</scope>
    <source>
        <strain evidence="7 8">KCTC 22160</strain>
    </source>
</reference>
<dbReference type="GO" id="GO:0051537">
    <property type="term" value="F:2 iron, 2 sulfur cluster binding"/>
    <property type="evidence" value="ECO:0007669"/>
    <property type="project" value="UniProtKB-KW"/>
</dbReference>
<dbReference type="PANTHER" id="PTHR44379:SF2">
    <property type="entry name" value="BLR6218 PROTEIN"/>
    <property type="match status" value="1"/>
</dbReference>
<organism evidence="7 8">
    <name type="scientific">Leptobacterium flavescens</name>
    <dbReference type="NCBI Taxonomy" id="472055"/>
    <lineage>
        <taxon>Bacteria</taxon>
        <taxon>Pseudomonadati</taxon>
        <taxon>Bacteroidota</taxon>
        <taxon>Flavobacteriia</taxon>
        <taxon>Flavobacteriales</taxon>
        <taxon>Flavobacteriaceae</taxon>
        <taxon>Leptobacterium</taxon>
    </lineage>
</organism>
<proteinExistence type="predicted"/>
<dbReference type="PROSITE" id="PS00197">
    <property type="entry name" value="2FE2S_FER_1"/>
    <property type="match status" value="1"/>
</dbReference>
<sequence length="161" mass="17811">MNISFKINGKAVTVDTDPMTPLLWVVRDELSLKGTKYGCGKALCGACSLHVDGELYRSCSLPVKYAENKNVTTIEGLSENENELHPVQQAWMDINVPQCGYCQPGFMMAAAKLIEEIPEPTDQDIKENISNICRCGTHPRIIKAVKKAAQLKQSQKVQSDE</sequence>
<evidence type="ECO:0000256" key="4">
    <source>
        <dbReference type="ARBA" id="ARBA00023004"/>
    </source>
</evidence>
<evidence type="ECO:0000256" key="1">
    <source>
        <dbReference type="ARBA" id="ARBA00022714"/>
    </source>
</evidence>
<keyword evidence="8" id="KW-1185">Reference proteome</keyword>
<dbReference type="Proteomes" id="UP000468581">
    <property type="component" value="Unassembled WGS sequence"/>
</dbReference>
<dbReference type="PANTHER" id="PTHR44379">
    <property type="entry name" value="OXIDOREDUCTASE WITH IRON-SULFUR SUBUNIT"/>
    <property type="match status" value="1"/>
</dbReference>
<protein>
    <submittedName>
        <fullName evidence="7">2Fe-2S iron-sulfur cluster binding domain-containing protein</fullName>
    </submittedName>
</protein>
<dbReference type="EMBL" id="JAABOO010000001">
    <property type="protein sequence ID" value="NER11854.1"/>
    <property type="molecule type" value="Genomic_DNA"/>
</dbReference>
<dbReference type="InterPro" id="IPR036884">
    <property type="entry name" value="2Fe-2S-bd_dom_sf"/>
</dbReference>
<evidence type="ECO:0000256" key="5">
    <source>
        <dbReference type="ARBA" id="ARBA00023014"/>
    </source>
</evidence>
<dbReference type="SUPFAM" id="SSF47741">
    <property type="entry name" value="CO dehydrogenase ISP C-domain like"/>
    <property type="match status" value="1"/>
</dbReference>
<evidence type="ECO:0000256" key="3">
    <source>
        <dbReference type="ARBA" id="ARBA00023002"/>
    </source>
</evidence>
<feature type="domain" description="2Fe-2S ferredoxin-type" evidence="6">
    <location>
        <begin position="1"/>
        <end position="77"/>
    </location>
</feature>
<gene>
    <name evidence="7" type="ORF">GWK08_00225</name>
</gene>
<dbReference type="Pfam" id="PF00111">
    <property type="entry name" value="Fer2"/>
    <property type="match status" value="1"/>
</dbReference>
<evidence type="ECO:0000256" key="2">
    <source>
        <dbReference type="ARBA" id="ARBA00022723"/>
    </source>
</evidence>
<keyword evidence="4" id="KW-0408">Iron</keyword>
<dbReference type="InterPro" id="IPR002888">
    <property type="entry name" value="2Fe-2S-bd"/>
</dbReference>
<comment type="caution">
    <text evidence="7">The sequence shown here is derived from an EMBL/GenBank/DDBJ whole genome shotgun (WGS) entry which is preliminary data.</text>
</comment>
<dbReference type="AlphaFoldDB" id="A0A6P0UF11"/>
<dbReference type="InterPro" id="IPR012675">
    <property type="entry name" value="Beta-grasp_dom_sf"/>
</dbReference>
<dbReference type="InterPro" id="IPR051452">
    <property type="entry name" value="Diverse_Oxidoreductases"/>
</dbReference>
<evidence type="ECO:0000313" key="7">
    <source>
        <dbReference type="EMBL" id="NER11854.1"/>
    </source>
</evidence>
<evidence type="ECO:0000259" key="6">
    <source>
        <dbReference type="PROSITE" id="PS51085"/>
    </source>
</evidence>
<dbReference type="RefSeq" id="WP_163604889.1">
    <property type="nucleotide sequence ID" value="NZ_JAABOO010000001.1"/>
</dbReference>
<dbReference type="InterPro" id="IPR036010">
    <property type="entry name" value="2Fe-2S_ferredoxin-like_sf"/>
</dbReference>
<dbReference type="Pfam" id="PF01799">
    <property type="entry name" value="Fer2_2"/>
    <property type="match status" value="1"/>
</dbReference>
<name>A0A6P0UF11_9FLAO</name>
<accession>A0A6P0UF11</accession>
<dbReference type="Gene3D" id="1.10.150.120">
    <property type="entry name" value="[2Fe-2S]-binding domain"/>
    <property type="match status" value="1"/>
</dbReference>
<dbReference type="SUPFAM" id="SSF54292">
    <property type="entry name" value="2Fe-2S ferredoxin-like"/>
    <property type="match status" value="1"/>
</dbReference>
<dbReference type="GO" id="GO:0046872">
    <property type="term" value="F:metal ion binding"/>
    <property type="evidence" value="ECO:0007669"/>
    <property type="project" value="UniProtKB-KW"/>
</dbReference>
<dbReference type="GO" id="GO:0016491">
    <property type="term" value="F:oxidoreductase activity"/>
    <property type="evidence" value="ECO:0007669"/>
    <property type="project" value="UniProtKB-KW"/>
</dbReference>
<dbReference type="Gene3D" id="3.10.20.30">
    <property type="match status" value="1"/>
</dbReference>
<dbReference type="PROSITE" id="PS51085">
    <property type="entry name" value="2FE2S_FER_2"/>
    <property type="match status" value="1"/>
</dbReference>
<keyword evidence="5" id="KW-0411">Iron-sulfur</keyword>
<dbReference type="InterPro" id="IPR006058">
    <property type="entry name" value="2Fe2S_fd_BS"/>
</dbReference>
<keyword evidence="3" id="KW-0560">Oxidoreductase</keyword>
<evidence type="ECO:0000313" key="8">
    <source>
        <dbReference type="Proteomes" id="UP000468581"/>
    </source>
</evidence>
<keyword evidence="1" id="KW-0001">2Fe-2S</keyword>